<keyword evidence="3" id="KW-1185">Reference proteome</keyword>
<dbReference type="RefSeq" id="WP_139173998.1">
    <property type="nucleotide sequence ID" value="NZ_FNNO01000023.1"/>
</dbReference>
<dbReference type="Proteomes" id="UP000198711">
    <property type="component" value="Unassembled WGS sequence"/>
</dbReference>
<proteinExistence type="predicted"/>
<evidence type="ECO:0000313" key="3">
    <source>
        <dbReference type="Proteomes" id="UP000198711"/>
    </source>
</evidence>
<feature type="chain" id="PRO_5036449126" description="Outer membrane protein beta-barrel domain-containing protein" evidence="1">
    <location>
        <begin position="23"/>
        <end position="189"/>
    </location>
</feature>
<comment type="caution">
    <text evidence="2">The sequence shown here is derived from an EMBL/GenBank/DDBJ whole genome shotgun (WGS) entry which is preliminary data.</text>
</comment>
<keyword evidence="1" id="KW-0732">Signal</keyword>
<protein>
    <recommendedName>
        <fullName evidence="4">Outer membrane protein beta-barrel domain-containing protein</fullName>
    </recommendedName>
</protein>
<name>A0A8X8II09_9BACT</name>
<reference evidence="2 3" key="1">
    <citation type="submission" date="2016-10" db="EMBL/GenBank/DDBJ databases">
        <authorList>
            <person name="Varghese N."/>
            <person name="Submissions S."/>
        </authorList>
    </citation>
    <scope>NUCLEOTIDE SEQUENCE [LARGE SCALE GENOMIC DNA]</scope>
    <source>
        <strain evidence="2 3">DSM 25353</strain>
    </source>
</reference>
<evidence type="ECO:0008006" key="4">
    <source>
        <dbReference type="Google" id="ProtNLM"/>
    </source>
</evidence>
<dbReference type="AlphaFoldDB" id="A0A8X8II09"/>
<accession>A0A8X8II09</accession>
<dbReference type="EMBL" id="FNNO01000023">
    <property type="protein sequence ID" value="SDX65555.1"/>
    <property type="molecule type" value="Genomic_DNA"/>
</dbReference>
<organism evidence="2 3">
    <name type="scientific">Hydrobacter penzbergensis</name>
    <dbReference type="NCBI Taxonomy" id="1235997"/>
    <lineage>
        <taxon>Bacteria</taxon>
        <taxon>Pseudomonadati</taxon>
        <taxon>Bacteroidota</taxon>
        <taxon>Chitinophagia</taxon>
        <taxon>Chitinophagales</taxon>
        <taxon>Chitinophagaceae</taxon>
        <taxon>Hydrobacter</taxon>
    </lineage>
</organism>
<feature type="signal peptide" evidence="1">
    <location>
        <begin position="1"/>
        <end position="22"/>
    </location>
</feature>
<evidence type="ECO:0000256" key="1">
    <source>
        <dbReference type="SAM" id="SignalP"/>
    </source>
</evidence>
<evidence type="ECO:0000313" key="2">
    <source>
        <dbReference type="EMBL" id="SDX65555.1"/>
    </source>
</evidence>
<sequence>MRKIIQFSFFCMTLALSMKASAQLPGPKLPKVLAFANFTYASPSNSDFKNISNNGVGFEAGAGIGMGKTLIIASLGQISYNIPNTFIATSTTGIAFTSSSSHLKVTPLKVGIRRYLIGGLFLNGNLGVAMQKYDNSTVTGSTFLYEGGAGWKIGFLELGAAYTGFNLAGTSQPVTANALLLKAGLAIKL</sequence>
<gene>
    <name evidence="2" type="ORF">SAMN05444410_12329</name>
</gene>